<evidence type="ECO:0000313" key="4">
    <source>
        <dbReference type="EMBL" id="CAD1842295.1"/>
    </source>
</evidence>
<feature type="region of interest" description="Disordered" evidence="1">
    <location>
        <begin position="116"/>
        <end position="178"/>
    </location>
</feature>
<dbReference type="Pfam" id="PF11331">
    <property type="entry name" value="Zn_ribbon_12"/>
    <property type="match status" value="1"/>
</dbReference>
<evidence type="ECO:0000256" key="1">
    <source>
        <dbReference type="SAM" id="MobiDB-lite"/>
    </source>
</evidence>
<accession>A0A6V7QHI4</accession>
<dbReference type="AlphaFoldDB" id="A0A6V7QHI4"/>
<feature type="compositionally biased region" description="Basic and acidic residues" evidence="1">
    <location>
        <begin position="147"/>
        <end position="171"/>
    </location>
</feature>
<dbReference type="InterPro" id="IPR021480">
    <property type="entry name" value="Zinc_ribbon_12"/>
</dbReference>
<dbReference type="PANTHER" id="PTHR31105:SF42">
    <property type="entry name" value="OS02G0258300 PROTEIN"/>
    <property type="match status" value="1"/>
</dbReference>
<dbReference type="Pfam" id="PF22910">
    <property type="entry name" value="EDR4-like_1st"/>
    <property type="match status" value="1"/>
</dbReference>
<feature type="region of interest" description="Disordered" evidence="1">
    <location>
        <begin position="226"/>
        <end position="250"/>
    </location>
</feature>
<reference evidence="4" key="1">
    <citation type="submission" date="2020-07" db="EMBL/GenBank/DDBJ databases">
        <authorList>
            <person name="Lin J."/>
        </authorList>
    </citation>
    <scope>NUCLEOTIDE SEQUENCE</scope>
</reference>
<protein>
    <submittedName>
        <fullName evidence="4">Uncharacterized protein</fullName>
    </submittedName>
</protein>
<feature type="compositionally biased region" description="Low complexity" evidence="1">
    <location>
        <begin position="233"/>
        <end position="247"/>
    </location>
</feature>
<sequence length="794" mass="88204">MAEGVGDGAKIRVVRCPKCEKLLPELPNYSVYLCGGCGATLQGNYGCVMSSQEDLFKLPSKKQNPASDVSSDKSDGENVKYLEVLENCSAKKKVISETNSETDAEGDKVEYLREGRSLPDNLSSQNDANGALEDPGTSKLGSPFRENSYKRKEIKEKGEAQPPVEGRERFRCTSYPDEGPSDYHFNSKYMYAGAEHGQSRVGHLEQDRAELLRMLDELRDQVQRSCEVGDKQNASAHASRSNNSSSSYGPYDRVNWLPQRLSSLNRNASRRSPSLNGHNFYSSVPQHEISNYGRAPFHPSGQRTRRPEDNYFYGCFDPDPLISYHHEGFYHQPACSCLHCHQPEFVNHQRVPYVMNNHPMLTSQSYSPRGMNATFARNHRNTNFSKKAGYSCQPIVGAAPFTICFNCHELLRLPEESLIAEKNQFQMRCGSCSHAMLVKLDGSRLVILDTSPISPIPSENNDDSIDSPQNYALGIDEKLLPSYNFSFNREVLEREHQLNSSASEKMQVLSSSSSLSGHVESPGTSNSQKELPPEEEVISRVPSLPLREHFGYLSADQVVDGPGKGSRSKRSEQEKVVLLAETLKQSSVKDVPVATEMDLSPDEYPDPGLSQDSFDLPRYEDQPRNVKGGDSFLSNLIKKSFRVNQSVVTGKSKVSINGYPISDRVVKKAEKQAGPICPGEYWYDYRAGFWGVMGQPCLGIIPPFIDEFNYPISKNCAAGNTGVLVNGRELHQKDLDLLIGRGLPGTAGQSYRIEISGKVWDEASGEELDCLGKLAPTVEKMKRGFGMRAPRVIA</sequence>
<dbReference type="EMBL" id="LR862135">
    <property type="protein sequence ID" value="CAD1842295.1"/>
    <property type="molecule type" value="Genomic_DNA"/>
</dbReference>
<gene>
    <name evidence="4" type="ORF">CB5_LOCUS25506</name>
</gene>
<feature type="region of interest" description="Disordered" evidence="1">
    <location>
        <begin position="597"/>
        <end position="622"/>
    </location>
</feature>
<proteinExistence type="predicted"/>
<feature type="region of interest" description="Disordered" evidence="1">
    <location>
        <begin position="555"/>
        <end position="574"/>
    </location>
</feature>
<dbReference type="GO" id="GO:1900150">
    <property type="term" value="P:regulation of defense response to fungus"/>
    <property type="evidence" value="ECO:0007669"/>
    <property type="project" value="InterPro"/>
</dbReference>
<evidence type="ECO:0000259" key="2">
    <source>
        <dbReference type="Pfam" id="PF11331"/>
    </source>
</evidence>
<evidence type="ECO:0000259" key="3">
    <source>
        <dbReference type="Pfam" id="PF22910"/>
    </source>
</evidence>
<feature type="region of interest" description="Disordered" evidence="1">
    <location>
        <begin position="498"/>
        <end position="537"/>
    </location>
</feature>
<dbReference type="PANTHER" id="PTHR31105">
    <property type="entry name" value="EXTRA-LARGE G-PROTEIN-LIKE"/>
    <property type="match status" value="1"/>
</dbReference>
<organism evidence="4">
    <name type="scientific">Ananas comosus var. bracteatus</name>
    <name type="common">red pineapple</name>
    <dbReference type="NCBI Taxonomy" id="296719"/>
    <lineage>
        <taxon>Eukaryota</taxon>
        <taxon>Viridiplantae</taxon>
        <taxon>Streptophyta</taxon>
        <taxon>Embryophyta</taxon>
        <taxon>Tracheophyta</taxon>
        <taxon>Spermatophyta</taxon>
        <taxon>Magnoliopsida</taxon>
        <taxon>Liliopsida</taxon>
        <taxon>Poales</taxon>
        <taxon>Bromeliaceae</taxon>
        <taxon>Bromelioideae</taxon>
        <taxon>Ananas</taxon>
    </lineage>
</organism>
<dbReference type="InterPro" id="IPR055126">
    <property type="entry name" value="EDR4-like_N"/>
</dbReference>
<name>A0A6V7QHI4_ANACO</name>
<feature type="domain" description="Probable zinc-ribbon" evidence="2">
    <location>
        <begin position="397"/>
        <end position="439"/>
    </location>
</feature>
<feature type="domain" description="Enhanced disease resistance 4-like N-terminal" evidence="3">
    <location>
        <begin position="10"/>
        <end position="42"/>
    </location>
</feature>
<dbReference type="InterPro" id="IPR040244">
    <property type="entry name" value="EDR4-like"/>
</dbReference>